<accession>A0A832A1E2</accession>
<dbReference type="EMBL" id="DSTK01000013">
    <property type="protein sequence ID" value="HFK96738.1"/>
    <property type="molecule type" value="Genomic_DNA"/>
</dbReference>
<keyword evidence="4" id="KW-0966">Cell projection</keyword>
<dbReference type="InterPro" id="IPR036679">
    <property type="entry name" value="FlgN-like_sf"/>
</dbReference>
<organism evidence="4">
    <name type="scientific">Desulfacinum infernum</name>
    <dbReference type="NCBI Taxonomy" id="35837"/>
    <lineage>
        <taxon>Bacteria</taxon>
        <taxon>Pseudomonadati</taxon>
        <taxon>Thermodesulfobacteriota</taxon>
        <taxon>Syntrophobacteria</taxon>
        <taxon>Syntrophobacterales</taxon>
        <taxon>Syntrophobacteraceae</taxon>
        <taxon>Desulfacinum</taxon>
    </lineage>
</organism>
<evidence type="ECO:0000313" key="4">
    <source>
        <dbReference type="EMBL" id="HFK96738.1"/>
    </source>
</evidence>
<gene>
    <name evidence="4" type="ORF">ENS06_05360</name>
</gene>
<dbReference type="GO" id="GO:0044780">
    <property type="term" value="P:bacterial-type flagellum assembly"/>
    <property type="evidence" value="ECO:0007669"/>
    <property type="project" value="InterPro"/>
</dbReference>
<keyword evidence="4" id="KW-0969">Cilium</keyword>
<keyword evidence="3" id="KW-1005">Bacterial flagellum biogenesis</keyword>
<dbReference type="SUPFAM" id="SSF140566">
    <property type="entry name" value="FlgN-like"/>
    <property type="match status" value="1"/>
</dbReference>
<name>A0A832A1E2_9BACT</name>
<evidence type="ECO:0000256" key="1">
    <source>
        <dbReference type="ARBA" id="ARBA00002397"/>
    </source>
</evidence>
<evidence type="ECO:0000256" key="2">
    <source>
        <dbReference type="ARBA" id="ARBA00007703"/>
    </source>
</evidence>
<dbReference type="Pfam" id="PF05130">
    <property type="entry name" value="FlgN"/>
    <property type="match status" value="1"/>
</dbReference>
<dbReference type="AlphaFoldDB" id="A0A832A1E2"/>
<sequence length="140" mass="15743">MTHEQQCLMDHEVEAVRITAEHLLELLRQETRLLAEGDHAALLEILPEKEALARRLSESLRCLRRTEGRPEAATGKRSAWVDLKETLRRIEALNDANGRYIADLLLVHRELLSMMVPQTYGHAAQKALPALKGCGLSTEA</sequence>
<comment type="function">
    <text evidence="1">Required for the efficient initiation of filament assembly.</text>
</comment>
<comment type="similarity">
    <text evidence="2">Belongs to the FlgN family.</text>
</comment>
<dbReference type="InterPro" id="IPR007809">
    <property type="entry name" value="FlgN-like"/>
</dbReference>
<keyword evidence="4" id="KW-0282">Flagellum</keyword>
<comment type="caution">
    <text evidence="4">The sequence shown here is derived from an EMBL/GenBank/DDBJ whole genome shotgun (WGS) entry which is preliminary data.</text>
</comment>
<protein>
    <submittedName>
        <fullName evidence="4">Flagellar protein FlgN</fullName>
    </submittedName>
</protein>
<reference evidence="4" key="1">
    <citation type="journal article" date="2020" name="mSystems">
        <title>Genome- and Community-Level Interaction Insights into Carbon Utilization and Element Cycling Functions of Hydrothermarchaeota in Hydrothermal Sediment.</title>
        <authorList>
            <person name="Zhou Z."/>
            <person name="Liu Y."/>
            <person name="Xu W."/>
            <person name="Pan J."/>
            <person name="Luo Z.H."/>
            <person name="Li M."/>
        </authorList>
    </citation>
    <scope>NUCLEOTIDE SEQUENCE [LARGE SCALE GENOMIC DNA]</scope>
    <source>
        <strain evidence="4">SpSt-456</strain>
    </source>
</reference>
<proteinExistence type="inferred from homology"/>
<evidence type="ECO:0000256" key="3">
    <source>
        <dbReference type="ARBA" id="ARBA00022795"/>
    </source>
</evidence>